<comment type="caution">
    <text evidence="5">The sequence shown here is derived from an EMBL/GenBank/DDBJ whole genome shotgun (WGS) entry which is preliminary data.</text>
</comment>
<dbReference type="InterPro" id="IPR015943">
    <property type="entry name" value="WD40/YVTN_repeat-like_dom_sf"/>
</dbReference>
<dbReference type="PANTHER" id="PTHR19854">
    <property type="entry name" value="TRANSDUCIN BETA-LIKE 3"/>
    <property type="match status" value="1"/>
</dbReference>
<dbReference type="EMBL" id="CM032185">
    <property type="protein sequence ID" value="KAG7092647.1"/>
    <property type="molecule type" value="Genomic_DNA"/>
</dbReference>
<evidence type="ECO:0000256" key="3">
    <source>
        <dbReference type="ARBA" id="ARBA00037931"/>
    </source>
</evidence>
<dbReference type="KEGG" id="more:E1B28_008986"/>
<dbReference type="RefSeq" id="XP_043009117.1">
    <property type="nucleotide sequence ID" value="XM_043153832.1"/>
</dbReference>
<keyword evidence="6" id="KW-1185">Reference proteome</keyword>
<dbReference type="SMART" id="SM00320">
    <property type="entry name" value="WD40"/>
    <property type="match status" value="5"/>
</dbReference>
<proteinExistence type="inferred from homology"/>
<evidence type="ECO:0000313" key="6">
    <source>
        <dbReference type="Proteomes" id="UP001049176"/>
    </source>
</evidence>
<name>A0A9P7S046_9AGAR</name>
<evidence type="ECO:0000256" key="4">
    <source>
        <dbReference type="ARBA" id="ARBA00040563"/>
    </source>
</evidence>
<dbReference type="PROSITE" id="PS00678">
    <property type="entry name" value="WD_REPEATS_1"/>
    <property type="match status" value="1"/>
</dbReference>
<evidence type="ECO:0000256" key="2">
    <source>
        <dbReference type="ARBA" id="ARBA00022737"/>
    </source>
</evidence>
<dbReference type="InterPro" id="IPR019775">
    <property type="entry name" value="WD40_repeat_CS"/>
</dbReference>
<dbReference type="OrthoDB" id="7668193at2759"/>
<evidence type="ECO:0000313" key="5">
    <source>
        <dbReference type="EMBL" id="KAG7092647.1"/>
    </source>
</evidence>
<dbReference type="Pfam" id="PF00400">
    <property type="entry name" value="WD40"/>
    <property type="match status" value="1"/>
</dbReference>
<dbReference type="Gene3D" id="2.130.10.10">
    <property type="entry name" value="YVTN repeat-like/Quinoprotein amine dehydrogenase"/>
    <property type="match status" value="2"/>
</dbReference>
<organism evidence="5 6">
    <name type="scientific">Marasmius oreades</name>
    <name type="common">fairy-ring Marasmius</name>
    <dbReference type="NCBI Taxonomy" id="181124"/>
    <lineage>
        <taxon>Eukaryota</taxon>
        <taxon>Fungi</taxon>
        <taxon>Dikarya</taxon>
        <taxon>Basidiomycota</taxon>
        <taxon>Agaricomycotina</taxon>
        <taxon>Agaricomycetes</taxon>
        <taxon>Agaricomycetidae</taxon>
        <taxon>Agaricales</taxon>
        <taxon>Marasmiineae</taxon>
        <taxon>Marasmiaceae</taxon>
        <taxon>Marasmius</taxon>
    </lineage>
</organism>
<evidence type="ECO:0000256" key="1">
    <source>
        <dbReference type="ARBA" id="ARBA00022574"/>
    </source>
</evidence>
<keyword evidence="2" id="KW-0677">Repeat</keyword>
<accession>A0A9P7S046</accession>
<comment type="similarity">
    <text evidence="3">Belongs to the WD repeat ASA1 family.</text>
</comment>
<dbReference type="Proteomes" id="UP001049176">
    <property type="component" value="Chromosome 5"/>
</dbReference>
<keyword evidence="1" id="KW-0853">WD repeat</keyword>
<dbReference type="PANTHER" id="PTHR19854:SF1">
    <property type="entry name" value="GUANINE NUCLEOTIDE-BINDING PROTEIN SUBUNIT BETA-LIKE PROTEIN 1"/>
    <property type="match status" value="1"/>
</dbReference>
<sequence>MSVDTNTAPSPIHLLRTHSSSISALYISDDNERIYSGDASGEVICTSTRSLRPVSSWKAHTDSLLGIEEFGSQIITHGRDNKLHVWNRTEDVSTSVNLGGPDLLDQPEPSLGYSMDVNALNYCRFSLMPTSGCEVSSSSIRASSQALIALPNLVESSQADVWSLPSQDRLHAAIGNQKKRSIFSDGRGGESATGIIMSLHLFQSPNNKNDYNSTQNSSQLRLLLAYESGTVALRQYTGSEWDLSVEGKGWDVLWEVKLHKEAIMAMRVSRDNSFALTVSADHIVGRYDLVAASSDVSRFTEHPTKHPGNGSIALRDDGRVCGIGGWDGRIRLFSTRKLKPLGTLKYHKQNCNALEFARSFPSGGVGKEDDMSEDELARRGRWLLGGSADNRVSIWELITFEK</sequence>
<dbReference type="AlphaFoldDB" id="A0A9P7S046"/>
<reference evidence="5" key="1">
    <citation type="journal article" date="2021" name="Genome Biol. Evol.">
        <title>The assembled and annotated genome of the fairy-ring fungus Marasmius oreades.</title>
        <authorList>
            <person name="Hiltunen M."/>
            <person name="Ament-Velasquez S.L."/>
            <person name="Johannesson H."/>
        </authorList>
    </citation>
    <scope>NUCLEOTIDE SEQUENCE</scope>
    <source>
        <strain evidence="5">03SP1</strain>
    </source>
</reference>
<gene>
    <name evidence="5" type="ORF">E1B28_008986</name>
</gene>
<dbReference type="InterPro" id="IPR001680">
    <property type="entry name" value="WD40_rpt"/>
</dbReference>
<dbReference type="InterPro" id="IPR036322">
    <property type="entry name" value="WD40_repeat_dom_sf"/>
</dbReference>
<dbReference type="GeneID" id="66078062"/>
<dbReference type="SUPFAM" id="SSF50978">
    <property type="entry name" value="WD40 repeat-like"/>
    <property type="match status" value="1"/>
</dbReference>
<protein>
    <recommendedName>
        <fullName evidence="4">ASTRA-associated protein 1</fullName>
    </recommendedName>
</protein>